<evidence type="ECO:0000259" key="2">
    <source>
        <dbReference type="Pfam" id="PF00884"/>
    </source>
</evidence>
<gene>
    <name evidence="3" type="ORF">ACFQMA_01115</name>
</gene>
<dbReference type="EMBL" id="JBHTAS010000001">
    <property type="protein sequence ID" value="MFC7138436.1"/>
    <property type="molecule type" value="Genomic_DNA"/>
</dbReference>
<dbReference type="PANTHER" id="PTHR42693">
    <property type="entry name" value="ARYLSULFATASE FAMILY MEMBER"/>
    <property type="match status" value="1"/>
</dbReference>
<dbReference type="Pfam" id="PF00884">
    <property type="entry name" value="Sulfatase"/>
    <property type="match status" value="1"/>
</dbReference>
<organism evidence="3 4">
    <name type="scientific">Halosimplex aquaticum</name>
    <dbReference type="NCBI Taxonomy" id="3026162"/>
    <lineage>
        <taxon>Archaea</taxon>
        <taxon>Methanobacteriati</taxon>
        <taxon>Methanobacteriota</taxon>
        <taxon>Stenosarchaea group</taxon>
        <taxon>Halobacteria</taxon>
        <taxon>Halobacteriales</taxon>
        <taxon>Haloarculaceae</taxon>
        <taxon>Halosimplex</taxon>
    </lineage>
</organism>
<dbReference type="SUPFAM" id="SSF53649">
    <property type="entry name" value="Alkaline phosphatase-like"/>
    <property type="match status" value="1"/>
</dbReference>
<dbReference type="Gene3D" id="3.40.720.10">
    <property type="entry name" value="Alkaline Phosphatase, subunit A"/>
    <property type="match status" value="2"/>
</dbReference>
<evidence type="ECO:0000256" key="1">
    <source>
        <dbReference type="ARBA" id="ARBA00008779"/>
    </source>
</evidence>
<evidence type="ECO:0000313" key="3">
    <source>
        <dbReference type="EMBL" id="MFC7138436.1"/>
    </source>
</evidence>
<comment type="caution">
    <text evidence="3">The sequence shown here is derived from an EMBL/GenBank/DDBJ whole genome shotgun (WGS) entry which is preliminary data.</text>
</comment>
<keyword evidence="4" id="KW-1185">Reference proteome</keyword>
<dbReference type="InterPro" id="IPR000917">
    <property type="entry name" value="Sulfatase_N"/>
</dbReference>
<proteinExistence type="inferred from homology"/>
<evidence type="ECO:0000313" key="4">
    <source>
        <dbReference type="Proteomes" id="UP001596432"/>
    </source>
</evidence>
<dbReference type="InterPro" id="IPR050738">
    <property type="entry name" value="Sulfatase"/>
</dbReference>
<protein>
    <submittedName>
        <fullName evidence="3">Sulfatase</fullName>
    </submittedName>
</protein>
<reference evidence="3 4" key="1">
    <citation type="journal article" date="2019" name="Int. J. Syst. Evol. Microbiol.">
        <title>The Global Catalogue of Microorganisms (GCM) 10K type strain sequencing project: providing services to taxonomists for standard genome sequencing and annotation.</title>
        <authorList>
            <consortium name="The Broad Institute Genomics Platform"/>
            <consortium name="The Broad Institute Genome Sequencing Center for Infectious Disease"/>
            <person name="Wu L."/>
            <person name="Ma J."/>
        </authorList>
    </citation>
    <scope>NUCLEOTIDE SEQUENCE [LARGE SCALE GENOMIC DNA]</scope>
    <source>
        <strain evidence="3 4">XZYJT29</strain>
    </source>
</reference>
<dbReference type="PANTHER" id="PTHR42693:SF33">
    <property type="entry name" value="ARYLSULFATASE"/>
    <property type="match status" value="1"/>
</dbReference>
<dbReference type="InterPro" id="IPR017850">
    <property type="entry name" value="Alkaline_phosphatase_core_sf"/>
</dbReference>
<sequence>MTTDRPNVLFVCVDALRSDFAFGDHGCEKPFFEFFEREGTAFDTMIAAASSTTPCVSSYMTGDYPPDHGVLSLRDFTLEDDVTTLAEVFDAAGYETNAHVTGPITADTGLDAGFDSYEYRTRDRTVYTDWFDEFRADVEAASDPWFEYLHLWEAHVHRDLPPDATDDEIEYDASVRGVAEKLERLLDEIDLSETIVAVTGDHGETIHDGTLRHKAAVIGLNQVPIPLTGKRTRHVRSDVEESLRESGIELEDFYNSLRRFSGVDFPNAFHRVGHSYHVYDYLTRVPFALAGPGVPEGRRVGDQVRQVDVFPTLLSAAGLDSPSDVSGQDLLDGRIDHRPAYMRGVGSEQERGRWLDGVRYDGWKFVTGRDRDVRQLFDLESDPKERHNVVDDYPDVAARLEGMVDEHVARERELGEDDISEDAEQRMTNRLEELGYL</sequence>
<comment type="similarity">
    <text evidence="1">Belongs to the sulfatase family.</text>
</comment>
<accession>A0ABD5XUX4</accession>
<dbReference type="RefSeq" id="WP_274324063.1">
    <property type="nucleotide sequence ID" value="NZ_CP118158.1"/>
</dbReference>
<dbReference type="AlphaFoldDB" id="A0ABD5XUX4"/>
<dbReference type="Proteomes" id="UP001596432">
    <property type="component" value="Unassembled WGS sequence"/>
</dbReference>
<dbReference type="GeneID" id="78818673"/>
<name>A0ABD5XUX4_9EURY</name>
<feature type="domain" description="Sulfatase N-terminal" evidence="2">
    <location>
        <begin position="6"/>
        <end position="318"/>
    </location>
</feature>